<reference evidence="1 2" key="1">
    <citation type="journal article" date="2011" name="Genome Res.">
        <title>Phylogeny-wide analysis of social amoeba genomes highlights ancient origins for complex intercellular communication.</title>
        <authorList>
            <person name="Heidel A.J."/>
            <person name="Lawal H.M."/>
            <person name="Felder M."/>
            <person name="Schilde C."/>
            <person name="Helps N.R."/>
            <person name="Tunggal B."/>
            <person name="Rivero F."/>
            <person name="John U."/>
            <person name="Schleicher M."/>
            <person name="Eichinger L."/>
            <person name="Platzer M."/>
            <person name="Noegel A.A."/>
            <person name="Schaap P."/>
            <person name="Gloeckner G."/>
        </authorList>
    </citation>
    <scope>NUCLEOTIDE SEQUENCE [LARGE SCALE GENOMIC DNA]</scope>
    <source>
        <strain evidence="2">ATCC 26659 / Pp 5 / PN500</strain>
    </source>
</reference>
<dbReference type="PANTHER" id="PTHR32423">
    <property type="entry name" value="SAP DOMAIN-CONTAINING PROTEIN-RELATED"/>
    <property type="match status" value="1"/>
</dbReference>
<keyword evidence="2" id="KW-1185">Reference proteome</keyword>
<dbReference type="EMBL" id="ADBJ01000008">
    <property type="protein sequence ID" value="EFA85284.1"/>
    <property type="molecule type" value="Genomic_DNA"/>
</dbReference>
<protein>
    <submittedName>
        <fullName evidence="1">Uncharacterized protein</fullName>
    </submittedName>
</protein>
<dbReference type="PANTHER" id="PTHR32423:SF24">
    <property type="entry name" value="CCZ1_INTU_HSP4 FIRST LONGIN DOMAIN-CONTAINING PROTEIN-RELATED"/>
    <property type="match status" value="1"/>
</dbReference>
<dbReference type="InParanoid" id="D3B1W0"/>
<sequence length="494" mass="58175">MKLIQLQILKNTIDSQLELFSKPKSFKEYYEDETYGRTGNQEVYFECFTLRNQLLDYALVCKNWFQYVSINYFNAHYLAYNSRNNQYLSKIKESIFSLFQVANIKELFFFDTDYHKSIGTALEHIRKLTSLERINLHTVNYELATEINRTFPHLKLQLVLIDYIMEDFSFSNLDSIEFVHMDINDLAREIIYDGPGFELDFSIFDRWRVNSMFLEYDEACGGGVYHISYSKLFQIQTLRYLTIDKVDHVNASELVDSINDHLVRLKISVLFSGFSLEEEDNVSYVDDEESKEYCNMCDNMYNHKTEIISTHRLSHWVDFCSKLATNKTLEKLSLSNYCKAHVIKSQDVTQISYLLSQSLTSNNTLKSLAISCYVLDEAFFQSLSQYKSINSLKLYDLTQLHLQFLCAALKTNNTIQYLNISSYADPHQKEAFAEFLTSLDDNNTLSEIKVAILFEEHQLEDFIPENLRSNHHVVYKEFLQYRQLYVRRDVKNKQ</sequence>
<evidence type="ECO:0000313" key="2">
    <source>
        <dbReference type="Proteomes" id="UP000001396"/>
    </source>
</evidence>
<dbReference type="Proteomes" id="UP000001396">
    <property type="component" value="Unassembled WGS sequence"/>
</dbReference>
<dbReference type="GeneID" id="31357810"/>
<name>D3B1W0_HETP5</name>
<dbReference type="AlphaFoldDB" id="D3B1W0"/>
<accession>D3B1W0</accession>
<dbReference type="FunCoup" id="D3B1W0">
    <property type="interactions" value="6"/>
</dbReference>
<dbReference type="OMA" id="ERINLHT"/>
<dbReference type="Gene3D" id="3.80.10.10">
    <property type="entry name" value="Ribonuclease Inhibitor"/>
    <property type="match status" value="1"/>
</dbReference>
<dbReference type="InterPro" id="IPR032675">
    <property type="entry name" value="LRR_dom_sf"/>
</dbReference>
<dbReference type="RefSeq" id="XP_020437393.1">
    <property type="nucleotide sequence ID" value="XM_020573276.1"/>
</dbReference>
<organism evidence="1 2">
    <name type="scientific">Heterostelium pallidum (strain ATCC 26659 / Pp 5 / PN500)</name>
    <name type="common">Cellular slime mold</name>
    <name type="synonym">Polysphondylium pallidum</name>
    <dbReference type="NCBI Taxonomy" id="670386"/>
    <lineage>
        <taxon>Eukaryota</taxon>
        <taxon>Amoebozoa</taxon>
        <taxon>Evosea</taxon>
        <taxon>Eumycetozoa</taxon>
        <taxon>Dictyostelia</taxon>
        <taxon>Acytosteliales</taxon>
        <taxon>Acytosteliaceae</taxon>
        <taxon>Heterostelium</taxon>
    </lineage>
</organism>
<gene>
    <name evidence="1" type="ORF">PPL_02285</name>
</gene>
<comment type="caution">
    <text evidence="1">The sequence shown here is derived from an EMBL/GenBank/DDBJ whole genome shotgun (WGS) entry which is preliminary data.</text>
</comment>
<evidence type="ECO:0000313" key="1">
    <source>
        <dbReference type="EMBL" id="EFA85284.1"/>
    </source>
</evidence>
<proteinExistence type="predicted"/>
<dbReference type="SUPFAM" id="SSF52047">
    <property type="entry name" value="RNI-like"/>
    <property type="match status" value="1"/>
</dbReference>